<accession>A0A7X9S0V9</accession>
<dbReference type="InterPro" id="IPR031025">
    <property type="entry name" value="LruC_dom"/>
</dbReference>
<evidence type="ECO:0000259" key="1">
    <source>
        <dbReference type="Pfam" id="PF16130"/>
    </source>
</evidence>
<evidence type="ECO:0000313" key="3">
    <source>
        <dbReference type="Proteomes" id="UP000576082"/>
    </source>
</evidence>
<dbReference type="EMBL" id="JABANE010000146">
    <property type="protein sequence ID" value="NME72261.1"/>
    <property type="molecule type" value="Genomic_DNA"/>
</dbReference>
<name>A0A7X9S0V9_9BACT</name>
<proteinExistence type="predicted"/>
<dbReference type="Proteomes" id="UP000576082">
    <property type="component" value="Unassembled WGS sequence"/>
</dbReference>
<dbReference type="AlphaFoldDB" id="A0A7X9S0V9"/>
<evidence type="ECO:0000313" key="2">
    <source>
        <dbReference type="EMBL" id="NME72261.1"/>
    </source>
</evidence>
<keyword evidence="3" id="KW-1185">Reference proteome</keyword>
<dbReference type="Pfam" id="PF16130">
    <property type="entry name" value="DUF4842"/>
    <property type="match status" value="1"/>
</dbReference>
<protein>
    <submittedName>
        <fullName evidence="2">LruC domain-containing protein</fullName>
    </submittedName>
</protein>
<comment type="caution">
    <text evidence="2">The sequence shown here is derived from an EMBL/GenBank/DDBJ whole genome shotgun (WGS) entry which is preliminary data.</text>
</comment>
<dbReference type="SUPFAM" id="SSF63829">
    <property type="entry name" value="Calcium-dependent phosphotriesterase"/>
    <property type="match status" value="1"/>
</dbReference>
<dbReference type="NCBIfam" id="TIGR04456">
    <property type="entry name" value="LruC_dom"/>
    <property type="match status" value="1"/>
</dbReference>
<gene>
    <name evidence="2" type="ORF">HHU12_30150</name>
</gene>
<sequence>MGLILTLIGVIASCTKTDDEIINDPSGNDPTTQGNSSVDDIDVPTDFNYDVTQSFNIKITSSAFTGKALYSIYMIDDQGNYTKLGNSISNDQGLSNYRVTLPSYVERLYIVKRLMGKEWYKLASVTSNELEVDFDKLAQEMTSSGRRALASCEDYVYAMNHQGAFFSIAIEKDGYDQTDYGTINTGGYAMAYDQDNNIFYYDVKGTLFSYNKETQTTTQIKKLTTGIGGLDNGYPRMAFNKWDGLLYIGNSNNYAMIDPSDGSVVKTLTGTGIANNQNGGGDLTFASDGTIYQACSGGLFRLAVNEDSTNLDATRISADNFPHYLTGVTIDRFDYIYASTNHSDSKLIYMDVKDGSYIEVATMGRKMNDLTSFRCRESDFEGEDSDNDGVVDGFDNYPDDPNKAFDNYTPGENGFGTFAFEDLYPQKGDYDFNDIMVQYRHNFVANGQNKVVKVYSTFVVKSVRSDLPCGFAYQLPIHADSIASVTGAKILTGVVSLDTKGLETGIDPSAPVMIVFDNHFGLVKGNGNIKKSDEFVIETTFVTPVEMSSFPVEDFNPFIFINQVRSNELHLANGTPTEKYDQSLRTAGEDSGNYKTTEGHPWGLHIAHKFHPPKESIDITNAYVNFRNFVESAGVNKKNWYTDDSGNRNTSLMYVE</sequence>
<dbReference type="InterPro" id="IPR032295">
    <property type="entry name" value="DUF4842"/>
</dbReference>
<dbReference type="RefSeq" id="WP_169660455.1">
    <property type="nucleotide sequence ID" value="NZ_JABANE010000146.1"/>
</dbReference>
<reference evidence="2 3" key="1">
    <citation type="submission" date="2020-04" db="EMBL/GenBank/DDBJ databases">
        <title>Flammeovirga sp. SR4, a novel species isolated from seawater.</title>
        <authorList>
            <person name="Wang X."/>
        </authorList>
    </citation>
    <scope>NUCLEOTIDE SEQUENCE [LARGE SCALE GENOMIC DNA]</scope>
    <source>
        <strain evidence="2 3">ATCC 23126</strain>
    </source>
</reference>
<feature type="domain" description="DUF4842" evidence="1">
    <location>
        <begin position="449"/>
        <end position="641"/>
    </location>
</feature>
<organism evidence="2 3">
    <name type="scientific">Flammeovirga aprica JL-4</name>
    <dbReference type="NCBI Taxonomy" id="694437"/>
    <lineage>
        <taxon>Bacteria</taxon>
        <taxon>Pseudomonadati</taxon>
        <taxon>Bacteroidota</taxon>
        <taxon>Cytophagia</taxon>
        <taxon>Cytophagales</taxon>
        <taxon>Flammeovirgaceae</taxon>
        <taxon>Flammeovirga</taxon>
    </lineage>
</organism>